<dbReference type="SMART" id="SM00450">
    <property type="entry name" value="RHOD"/>
    <property type="match status" value="1"/>
</dbReference>
<dbReference type="EMBL" id="MQWD01000001">
    <property type="protein sequence ID" value="PAP75100.1"/>
    <property type="molecule type" value="Genomic_DNA"/>
</dbReference>
<dbReference type="Gene3D" id="3.40.250.10">
    <property type="entry name" value="Rhodanese-like domain"/>
    <property type="match status" value="1"/>
</dbReference>
<dbReference type="OrthoDB" id="9808735at2"/>
<dbReference type="InterPro" id="IPR001763">
    <property type="entry name" value="Rhodanese-like_dom"/>
</dbReference>
<dbReference type="CDD" id="cd00158">
    <property type="entry name" value="RHOD"/>
    <property type="match status" value="1"/>
</dbReference>
<sequence length="113" mass="11780">MSFLSRLMGSSSDLSPADFVAQRDASAPVLDVRTPGEFAEGHLADAVNVDVMAPDFRQKVEALGLPNEGPVYLYCRSGNRSGQAAGILREMGHEGAVNVGGFDALARAGAETA</sequence>
<keyword evidence="3" id="KW-1185">Reference proteome</keyword>
<feature type="domain" description="Rhodanese" evidence="1">
    <location>
        <begin position="23"/>
        <end position="113"/>
    </location>
</feature>
<dbReference type="InterPro" id="IPR052367">
    <property type="entry name" value="Thiosulfate_ST/Rhodanese-like"/>
</dbReference>
<proteinExistence type="predicted"/>
<comment type="caution">
    <text evidence="2">The sequence shown here is derived from an EMBL/GenBank/DDBJ whole genome shotgun (WGS) entry which is preliminary data.</text>
</comment>
<reference evidence="2 3" key="1">
    <citation type="submission" date="2016-11" db="EMBL/GenBank/DDBJ databases">
        <title>Study of marine rhodopsin-containing bacteria.</title>
        <authorList>
            <person name="Yoshizawa S."/>
            <person name="Kumagai Y."/>
            <person name="Kogure K."/>
        </authorList>
    </citation>
    <scope>NUCLEOTIDE SEQUENCE [LARGE SCALE GENOMIC DNA]</scope>
    <source>
        <strain evidence="2 3">SAORIC-28</strain>
    </source>
</reference>
<organism evidence="2 3">
    <name type="scientific">Rubrivirga marina</name>
    <dbReference type="NCBI Taxonomy" id="1196024"/>
    <lineage>
        <taxon>Bacteria</taxon>
        <taxon>Pseudomonadati</taxon>
        <taxon>Rhodothermota</taxon>
        <taxon>Rhodothermia</taxon>
        <taxon>Rhodothermales</taxon>
        <taxon>Rubricoccaceae</taxon>
        <taxon>Rubrivirga</taxon>
    </lineage>
</organism>
<dbReference type="InterPro" id="IPR036873">
    <property type="entry name" value="Rhodanese-like_dom_sf"/>
</dbReference>
<protein>
    <recommendedName>
        <fullName evidence="1">Rhodanese domain-containing protein</fullName>
    </recommendedName>
</protein>
<dbReference type="Proteomes" id="UP000216339">
    <property type="component" value="Unassembled WGS sequence"/>
</dbReference>
<evidence type="ECO:0000313" key="2">
    <source>
        <dbReference type="EMBL" id="PAP75100.1"/>
    </source>
</evidence>
<dbReference type="PANTHER" id="PTHR45431:SF3">
    <property type="entry name" value="RHODANESE-LIKE DOMAIN-CONTAINING PROTEIN 15, CHLOROPLASTIC"/>
    <property type="match status" value="1"/>
</dbReference>
<accession>A0A271IVG0</accession>
<evidence type="ECO:0000313" key="3">
    <source>
        <dbReference type="Proteomes" id="UP000216339"/>
    </source>
</evidence>
<dbReference type="AlphaFoldDB" id="A0A271IVG0"/>
<name>A0A271IVG0_9BACT</name>
<dbReference type="Pfam" id="PF00581">
    <property type="entry name" value="Rhodanese"/>
    <property type="match status" value="1"/>
</dbReference>
<gene>
    <name evidence="2" type="ORF">BSZ37_00870</name>
</gene>
<dbReference type="RefSeq" id="WP_095508728.1">
    <property type="nucleotide sequence ID" value="NZ_MQWD01000001.1"/>
</dbReference>
<dbReference type="SUPFAM" id="SSF52821">
    <property type="entry name" value="Rhodanese/Cell cycle control phosphatase"/>
    <property type="match status" value="1"/>
</dbReference>
<dbReference type="PANTHER" id="PTHR45431">
    <property type="entry name" value="RHODANESE-LIKE DOMAIN-CONTAINING PROTEIN 15, CHLOROPLASTIC"/>
    <property type="match status" value="1"/>
</dbReference>
<evidence type="ECO:0000259" key="1">
    <source>
        <dbReference type="PROSITE" id="PS50206"/>
    </source>
</evidence>
<dbReference type="PROSITE" id="PS50206">
    <property type="entry name" value="RHODANESE_3"/>
    <property type="match status" value="1"/>
</dbReference>